<evidence type="ECO:0000256" key="1">
    <source>
        <dbReference type="ARBA" id="ARBA00004651"/>
    </source>
</evidence>
<comment type="subcellular location">
    <subcellularLocation>
        <location evidence="1">Cell membrane</location>
        <topology evidence="1">Multi-pass membrane protein</topology>
    </subcellularLocation>
</comment>
<dbReference type="PANTHER" id="PTHR33884">
    <property type="entry name" value="UPF0410 PROTEIN YMGE"/>
    <property type="match status" value="1"/>
</dbReference>
<organism evidence="8 9">
    <name type="scientific">Ancylobacter novellus</name>
    <name type="common">Thiobacillus novellus</name>
    <dbReference type="NCBI Taxonomy" id="921"/>
    <lineage>
        <taxon>Bacteria</taxon>
        <taxon>Pseudomonadati</taxon>
        <taxon>Pseudomonadota</taxon>
        <taxon>Alphaproteobacteria</taxon>
        <taxon>Hyphomicrobiales</taxon>
        <taxon>Xanthobacteraceae</taxon>
        <taxon>Ancylobacter</taxon>
    </lineage>
</organism>
<accession>A0A2W5R4I4</accession>
<dbReference type="EMBL" id="QFQD01000017">
    <property type="protein sequence ID" value="PZQ83674.1"/>
    <property type="molecule type" value="Genomic_DNA"/>
</dbReference>
<proteinExistence type="inferred from homology"/>
<comment type="similarity">
    <text evidence="2">Belongs to the UPF0410 family.</text>
</comment>
<keyword evidence="3" id="KW-1003">Cell membrane</keyword>
<feature type="transmembrane region" description="Helical" evidence="7">
    <location>
        <begin position="39"/>
        <end position="57"/>
    </location>
</feature>
<evidence type="ECO:0000256" key="6">
    <source>
        <dbReference type="ARBA" id="ARBA00023136"/>
    </source>
</evidence>
<evidence type="ECO:0000256" key="5">
    <source>
        <dbReference type="ARBA" id="ARBA00022989"/>
    </source>
</evidence>
<comment type="caution">
    <text evidence="8">The sequence shown here is derived from an EMBL/GenBank/DDBJ whole genome shotgun (WGS) entry which is preliminary data.</text>
</comment>
<evidence type="ECO:0000256" key="3">
    <source>
        <dbReference type="ARBA" id="ARBA00022475"/>
    </source>
</evidence>
<evidence type="ECO:0000313" key="9">
    <source>
        <dbReference type="Proteomes" id="UP000248887"/>
    </source>
</evidence>
<dbReference type="AlphaFoldDB" id="A0A2W5R4I4"/>
<gene>
    <name evidence="8" type="ORF">DI549_07410</name>
</gene>
<sequence length="92" mass="10040">MDGQVYSALNEPGVGWFTMIIIGLLAGWIAERVTESDHGLFTNLLVGLIGAFVGKYLAEWAAIPVFGFFRTLIAAAVGAVLVLFLWRKVRGR</sequence>
<dbReference type="InterPro" id="IPR007341">
    <property type="entry name" value="Transgly_assoc"/>
</dbReference>
<reference evidence="8 9" key="1">
    <citation type="submission" date="2017-08" db="EMBL/GenBank/DDBJ databases">
        <title>Infants hospitalized years apart are colonized by the same room-sourced microbial strains.</title>
        <authorList>
            <person name="Brooks B."/>
            <person name="Olm M.R."/>
            <person name="Firek B.A."/>
            <person name="Baker R."/>
            <person name="Thomas B.C."/>
            <person name="Morowitz M.J."/>
            <person name="Banfield J.F."/>
        </authorList>
    </citation>
    <scope>NUCLEOTIDE SEQUENCE [LARGE SCALE GENOMIC DNA]</scope>
    <source>
        <strain evidence="8">S2_005_001_R2_27</strain>
    </source>
</reference>
<keyword evidence="5 7" id="KW-1133">Transmembrane helix</keyword>
<dbReference type="PANTHER" id="PTHR33884:SF3">
    <property type="entry name" value="UPF0410 PROTEIN YMGE"/>
    <property type="match status" value="1"/>
</dbReference>
<feature type="transmembrane region" description="Helical" evidence="7">
    <location>
        <begin position="13"/>
        <end position="30"/>
    </location>
</feature>
<dbReference type="Proteomes" id="UP000248887">
    <property type="component" value="Unassembled WGS sequence"/>
</dbReference>
<evidence type="ECO:0000256" key="7">
    <source>
        <dbReference type="SAM" id="Phobius"/>
    </source>
</evidence>
<keyword evidence="6 7" id="KW-0472">Membrane</keyword>
<protein>
    <submittedName>
        <fullName evidence="8">GlsB/YeaQ/YmgE family stress response membrane protein</fullName>
    </submittedName>
</protein>
<feature type="transmembrane region" description="Helical" evidence="7">
    <location>
        <begin position="63"/>
        <end position="86"/>
    </location>
</feature>
<keyword evidence="4 7" id="KW-0812">Transmembrane</keyword>
<name>A0A2W5R4I4_ANCNO</name>
<evidence type="ECO:0000256" key="2">
    <source>
        <dbReference type="ARBA" id="ARBA00011006"/>
    </source>
</evidence>
<evidence type="ECO:0000313" key="8">
    <source>
        <dbReference type="EMBL" id="PZQ83674.1"/>
    </source>
</evidence>
<dbReference type="GO" id="GO:0005886">
    <property type="term" value="C:plasma membrane"/>
    <property type="evidence" value="ECO:0007669"/>
    <property type="project" value="UniProtKB-SubCell"/>
</dbReference>
<dbReference type="Pfam" id="PF04226">
    <property type="entry name" value="Transgly_assoc"/>
    <property type="match status" value="1"/>
</dbReference>
<evidence type="ECO:0000256" key="4">
    <source>
        <dbReference type="ARBA" id="ARBA00022692"/>
    </source>
</evidence>